<organism evidence="1 2">
    <name type="scientific">Agrobacterium tumefaciens</name>
    <dbReference type="NCBI Taxonomy" id="358"/>
    <lineage>
        <taxon>Bacteria</taxon>
        <taxon>Pseudomonadati</taxon>
        <taxon>Pseudomonadota</taxon>
        <taxon>Alphaproteobacteria</taxon>
        <taxon>Hyphomicrobiales</taxon>
        <taxon>Rhizobiaceae</taxon>
        <taxon>Rhizobium/Agrobacterium group</taxon>
        <taxon>Agrobacterium</taxon>
        <taxon>Agrobacterium tumefaciens complex</taxon>
    </lineage>
</organism>
<dbReference type="EMBL" id="CP039898">
    <property type="protein sequence ID" value="QCL80611.1"/>
    <property type="molecule type" value="Genomic_DNA"/>
</dbReference>
<evidence type="ECO:0000313" key="1">
    <source>
        <dbReference type="EMBL" id="QCL80611.1"/>
    </source>
</evidence>
<name>A0AAE6BF83_AGRTU</name>
<gene>
    <name evidence="1" type="ORF">CFBP5877_15650</name>
</gene>
<sequence>MNAFCASENCDAFIVFRSFPSQENAPENSNQKRSSLKGSDQVQIKVQISSDQVGTTPAAADVDLGFAIHRPV</sequence>
<evidence type="ECO:0000313" key="2">
    <source>
        <dbReference type="Proteomes" id="UP000298579"/>
    </source>
</evidence>
<dbReference type="AlphaFoldDB" id="A0AAE6BF83"/>
<dbReference type="Proteomes" id="UP000298579">
    <property type="component" value="Chromosome linear"/>
</dbReference>
<reference evidence="1 2" key="1">
    <citation type="submission" date="2019-04" db="EMBL/GenBank/DDBJ databases">
        <title>Complete genome sequence of Agrobacterium tumefaciens CFBP5877.</title>
        <authorList>
            <person name="Huang Y.-Y."/>
            <person name="Chiang H.-Y."/>
            <person name="Chou L."/>
            <person name="Lai E.-M."/>
            <person name="Kuo C.-H."/>
        </authorList>
    </citation>
    <scope>NUCLEOTIDE SEQUENCE [LARGE SCALE GENOMIC DNA]</scope>
    <source>
        <strain evidence="1 2">CFBP5877</strain>
    </source>
</reference>
<accession>A0AAE6BF83</accession>
<protein>
    <submittedName>
        <fullName evidence="1">Uncharacterized protein</fullName>
    </submittedName>
</protein>
<proteinExistence type="predicted"/>